<dbReference type="RefSeq" id="WP_050155837.1">
    <property type="nucleotide sequence ID" value="NZ_CPXJ01000003.1"/>
</dbReference>
<organism evidence="2 3">
    <name type="scientific">Yersinia enterocolitica</name>
    <dbReference type="NCBI Taxonomy" id="630"/>
    <lineage>
        <taxon>Bacteria</taxon>
        <taxon>Pseudomonadati</taxon>
        <taxon>Pseudomonadota</taxon>
        <taxon>Gammaproteobacteria</taxon>
        <taxon>Enterobacterales</taxon>
        <taxon>Yersiniaceae</taxon>
        <taxon>Yersinia</taxon>
    </lineage>
</organism>
<dbReference type="Pfam" id="PF09299">
    <property type="entry name" value="Mu-transpos_C"/>
    <property type="match status" value="1"/>
</dbReference>
<name>A0ABM9RUP5_YEREN</name>
<keyword evidence="3" id="KW-1185">Reference proteome</keyword>
<accession>A0ABM9RUP5</accession>
<dbReference type="Gene3D" id="3.30.420.10">
    <property type="entry name" value="Ribonuclease H-like superfamily/Ribonuclease H"/>
    <property type="match status" value="1"/>
</dbReference>
<dbReference type="Proteomes" id="UP000041601">
    <property type="component" value="Unassembled WGS sequence"/>
</dbReference>
<sequence length="711" mass="81785">MEIAKNSVWSFKGAEDLSDGKYRVIEILDDIDCILLFSLNSTSPTERPRATLLSYFIQQVKNRHVSTDTYLLPVYLLVGEEEITEAHKIRRDKNYNLINYLIYDKKFLFDYATKERVNYLTEHALKNNTNSKMIARLLTRYWRYGQEKMSMLSAFSFSGAAGKVRQFNKKPLGVPKTSRTLSVERSEKYILGSADKDKFSKALKKYFLKKNGLTLSKTYKSMLRDYFSDEIRLADAKGCSPHIPTQKQFNYWTKKLFSKDQIILARTTENDYLRNKRGVLGSVTQASMFPGSFYEIDATVADVHIVSEFGAQYLLGRPTIYVIVDRASRMIVGLHVSLFHASWRAARQALANCFLPKKDYCQQFGIEIDESEWPCAHIPQSLVCDNGEMIGLKPNQVVTPMTELKFTPPYRPDCKGVVEKRFDILNKDVIHDLLGSTRGGQIVRGSRDPRKDSIYTLSQLTVHLIQAVLEHNRSIINDLAQTSSLLIENDLSPTPINYWKIHLIKHRHALKSSDKNEVISRLLPPAEVSMTRSGIHYNGLYYFCEQVEQLNLASIARTSGRWRLHARIDENTTDYIYVRLDKNKDFTKCTLLPRSKMLEGKSMVEAEFLQDWLDVKRELSPITVTSIDDHKRRKKMKKDAKRVRLLSLPSINERVRDIRQHRAEEIIATTNALSEDKLSSGGAEDKSAYICDFVKVLPRRKKGGRNNHEDC</sequence>
<dbReference type="EMBL" id="CPXJ01000003">
    <property type="protein sequence ID" value="CND08558.1"/>
    <property type="molecule type" value="Genomic_DNA"/>
</dbReference>
<evidence type="ECO:0000313" key="2">
    <source>
        <dbReference type="EMBL" id="CND08558.1"/>
    </source>
</evidence>
<dbReference type="InterPro" id="IPR015378">
    <property type="entry name" value="Transposase-like_Mu_C"/>
</dbReference>
<protein>
    <submittedName>
        <fullName evidence="2">Transposon Tn7 transposition protein tnsB</fullName>
    </submittedName>
</protein>
<reference evidence="2 3" key="1">
    <citation type="submission" date="2015-03" db="EMBL/GenBank/DDBJ databases">
        <authorList>
            <consortium name="Pathogen Informatics"/>
            <person name="Murphy D."/>
        </authorList>
    </citation>
    <scope>NUCLEOTIDE SEQUENCE [LARGE SCALE GENOMIC DNA]</scope>
    <source>
        <strain evidence="2 3">IP05342</strain>
    </source>
</reference>
<dbReference type="InterPro" id="IPR001584">
    <property type="entry name" value="Integrase_cat-core"/>
</dbReference>
<dbReference type="PROSITE" id="PS50994">
    <property type="entry name" value="INTEGRASE"/>
    <property type="match status" value="1"/>
</dbReference>
<dbReference type="SUPFAM" id="SSF53098">
    <property type="entry name" value="Ribonuclease H-like"/>
    <property type="match status" value="1"/>
</dbReference>
<evidence type="ECO:0000313" key="3">
    <source>
        <dbReference type="Proteomes" id="UP000041601"/>
    </source>
</evidence>
<feature type="domain" description="Integrase catalytic" evidence="1">
    <location>
        <begin position="286"/>
        <end position="503"/>
    </location>
</feature>
<dbReference type="InterPro" id="IPR036397">
    <property type="entry name" value="RNaseH_sf"/>
</dbReference>
<dbReference type="InterPro" id="IPR012337">
    <property type="entry name" value="RNaseH-like_sf"/>
</dbReference>
<evidence type="ECO:0000259" key="1">
    <source>
        <dbReference type="PROSITE" id="PS50994"/>
    </source>
</evidence>
<proteinExistence type="predicted"/>
<comment type="caution">
    <text evidence="2">The sequence shown here is derived from an EMBL/GenBank/DDBJ whole genome shotgun (WGS) entry which is preliminary data.</text>
</comment>
<gene>
    <name evidence="2" type="primary">tnsB</name>
    <name evidence="2" type="ORF">ERS137959_00299</name>
</gene>